<protein>
    <recommendedName>
        <fullName evidence="15">Mitochondrial potassium channel ATP-binding subunit</fullName>
    </recommendedName>
    <alternativeName>
        <fullName evidence="17">ATP-binding cassette sub-family B member 8, mitochondrial</fullName>
    </alternativeName>
    <alternativeName>
        <fullName evidence="16">Mitochondrial sulfonylurea-receptor</fullName>
    </alternativeName>
</protein>
<dbReference type="PANTHER" id="PTHR43394">
    <property type="entry name" value="ATP-DEPENDENT PERMEASE MDL1, MITOCHONDRIAL"/>
    <property type="match status" value="1"/>
</dbReference>
<evidence type="ECO:0000256" key="8">
    <source>
        <dbReference type="ARBA" id="ARBA00022840"/>
    </source>
</evidence>
<dbReference type="SUPFAM" id="SSF52540">
    <property type="entry name" value="P-loop containing nucleoside triphosphate hydrolases"/>
    <property type="match status" value="1"/>
</dbReference>
<dbReference type="CDD" id="cd18574">
    <property type="entry name" value="ABC_6TM_ABCB8_like"/>
    <property type="match status" value="1"/>
</dbReference>
<evidence type="ECO:0000256" key="1">
    <source>
        <dbReference type="ARBA" id="ARBA00004448"/>
    </source>
</evidence>
<dbReference type="Gene3D" id="1.20.1560.10">
    <property type="entry name" value="ABC transporter type 1, transmembrane domain"/>
    <property type="match status" value="1"/>
</dbReference>
<name>A0ABQ9E7Z0_TEGGR</name>
<keyword evidence="13" id="KW-0496">Mitochondrion</keyword>
<evidence type="ECO:0000313" key="21">
    <source>
        <dbReference type="EMBL" id="KAJ8299428.1"/>
    </source>
</evidence>
<dbReference type="SMART" id="SM00382">
    <property type="entry name" value="AAA"/>
    <property type="match status" value="1"/>
</dbReference>
<comment type="similarity">
    <text evidence="2">Belongs to the ABC transporter superfamily. ABCB family. Multidrug resistance exporter (TC 3.A.1.201) subfamily.</text>
</comment>
<dbReference type="InterPro" id="IPR039421">
    <property type="entry name" value="Type_1_exporter"/>
</dbReference>
<evidence type="ECO:0000256" key="2">
    <source>
        <dbReference type="ARBA" id="ARBA00007577"/>
    </source>
</evidence>
<keyword evidence="3" id="KW-0813">Transport</keyword>
<keyword evidence="22" id="KW-1185">Reference proteome</keyword>
<evidence type="ECO:0000256" key="11">
    <source>
        <dbReference type="ARBA" id="ARBA00022989"/>
    </source>
</evidence>
<evidence type="ECO:0000256" key="5">
    <source>
        <dbReference type="ARBA" id="ARBA00022692"/>
    </source>
</evidence>
<reference evidence="21 22" key="1">
    <citation type="submission" date="2022-12" db="EMBL/GenBank/DDBJ databases">
        <title>Chromosome-level genome of Tegillarca granosa.</title>
        <authorList>
            <person name="Kim J."/>
        </authorList>
    </citation>
    <scope>NUCLEOTIDE SEQUENCE [LARGE SCALE GENOMIC DNA]</scope>
    <source>
        <strain evidence="21">Teg-2019</strain>
        <tissue evidence="21">Adductor muscle</tissue>
    </source>
</reference>
<evidence type="ECO:0000256" key="16">
    <source>
        <dbReference type="ARBA" id="ARBA00041416"/>
    </source>
</evidence>
<keyword evidence="8" id="KW-0067">ATP-binding</keyword>
<keyword evidence="14 18" id="KW-0472">Membrane</keyword>
<evidence type="ECO:0000256" key="10">
    <source>
        <dbReference type="ARBA" id="ARBA00022958"/>
    </source>
</evidence>
<dbReference type="InterPro" id="IPR036640">
    <property type="entry name" value="ABC1_TM_sf"/>
</dbReference>
<feature type="transmembrane region" description="Helical" evidence="18">
    <location>
        <begin position="92"/>
        <end position="116"/>
    </location>
</feature>
<evidence type="ECO:0000256" key="15">
    <source>
        <dbReference type="ARBA" id="ARBA00040439"/>
    </source>
</evidence>
<dbReference type="InterPro" id="IPR017871">
    <property type="entry name" value="ABC_transporter-like_CS"/>
</dbReference>
<gene>
    <name evidence="21" type="ORF">KUTeg_023488</name>
</gene>
<dbReference type="PANTHER" id="PTHR43394:SF17">
    <property type="entry name" value="MITOCHONDRIAL POTASSIUM CHANNEL ATP-BINDING SUBUNIT"/>
    <property type="match status" value="1"/>
</dbReference>
<feature type="transmembrane region" description="Helical" evidence="18">
    <location>
        <begin position="146"/>
        <end position="167"/>
    </location>
</feature>
<dbReference type="InterPro" id="IPR003439">
    <property type="entry name" value="ABC_transporter-like_ATP-bd"/>
</dbReference>
<evidence type="ECO:0000256" key="6">
    <source>
        <dbReference type="ARBA" id="ARBA00022741"/>
    </source>
</evidence>
<keyword evidence="5 18" id="KW-0812">Transmembrane</keyword>
<keyword evidence="10" id="KW-0630">Potassium</keyword>
<evidence type="ECO:0000256" key="13">
    <source>
        <dbReference type="ARBA" id="ARBA00023128"/>
    </source>
</evidence>
<sequence length="537" mass="59553">MEYNIKTSTTTVFKNSIQTKPKIVTCYRNFLKNLKKWHPREEEFMSGILRGSGNVNLKHTGSRLVGRHEEEPESDQHSFDFKEFLKMLIPEIWYLLAAVVCAIGAAVLNVEIPLLLGDVVNVISKFTKETAENFVNEIKKPAIKLVTYYSLQAFLTFCYISLLSTVGENIAVRLRTRLFEAILKQDIQFFDKHKTGELVDRLTSDVQDFKSSFKLCISQGLRACTQTVGSVGSLYVISPKLTGLMVTVVPVIIGVGTLLGSGLRSMSKAANEQVSKSTAVADEAIGNVRTVRAFAMETKENQSLAQMSLLFGNVIRGLAAGARVFEMEHVQFSYPTRPEQVVLKDFTLHIPGGNVVALCGLSGGGKSTVAALLERFYDIDHGKITIDGYDLKQLDPTWLRGHAIGFINQEPVLFATSVMENIRYGRPDATDQEVLEAAALANAHEFITKFPNGYNTVLGERGVTVSGGQKQRIAIARALIKNPSILILDEATSALDAESERLVQEALDRVIKDWKSQFIKKEERTLLGINKTTRIRT</sequence>
<feature type="domain" description="ABC transmembrane type-1" evidence="20">
    <location>
        <begin position="96"/>
        <end position="308"/>
    </location>
</feature>
<dbReference type="PROSITE" id="PS00211">
    <property type="entry name" value="ABC_TRANSPORTER_1"/>
    <property type="match status" value="1"/>
</dbReference>
<dbReference type="Gene3D" id="3.40.50.300">
    <property type="entry name" value="P-loop containing nucleotide triphosphate hydrolases"/>
    <property type="match status" value="1"/>
</dbReference>
<comment type="subcellular location">
    <subcellularLocation>
        <location evidence="1">Mitochondrion inner membrane</location>
        <topology evidence="1">Multi-pass membrane protein</topology>
    </subcellularLocation>
</comment>
<keyword evidence="12" id="KW-0406">Ion transport</keyword>
<evidence type="ECO:0000256" key="14">
    <source>
        <dbReference type="ARBA" id="ARBA00023136"/>
    </source>
</evidence>
<evidence type="ECO:0000256" key="12">
    <source>
        <dbReference type="ARBA" id="ARBA00023065"/>
    </source>
</evidence>
<proteinExistence type="inferred from homology"/>
<accession>A0ABQ9E7Z0</accession>
<evidence type="ECO:0000256" key="3">
    <source>
        <dbReference type="ARBA" id="ARBA00022448"/>
    </source>
</evidence>
<organism evidence="21 22">
    <name type="scientific">Tegillarca granosa</name>
    <name type="common">Malaysian cockle</name>
    <name type="synonym">Anadara granosa</name>
    <dbReference type="NCBI Taxonomy" id="220873"/>
    <lineage>
        <taxon>Eukaryota</taxon>
        <taxon>Metazoa</taxon>
        <taxon>Spiralia</taxon>
        <taxon>Lophotrochozoa</taxon>
        <taxon>Mollusca</taxon>
        <taxon>Bivalvia</taxon>
        <taxon>Autobranchia</taxon>
        <taxon>Pteriomorphia</taxon>
        <taxon>Arcoida</taxon>
        <taxon>Arcoidea</taxon>
        <taxon>Arcidae</taxon>
        <taxon>Tegillarca</taxon>
    </lineage>
</organism>
<evidence type="ECO:0000256" key="9">
    <source>
        <dbReference type="ARBA" id="ARBA00022946"/>
    </source>
</evidence>
<dbReference type="InterPro" id="IPR003593">
    <property type="entry name" value="AAA+_ATPase"/>
</dbReference>
<comment type="caution">
    <text evidence="21">The sequence shown here is derived from an EMBL/GenBank/DDBJ whole genome shotgun (WGS) entry which is preliminary data.</text>
</comment>
<evidence type="ECO:0000256" key="17">
    <source>
        <dbReference type="ARBA" id="ARBA00042968"/>
    </source>
</evidence>
<evidence type="ECO:0000259" key="20">
    <source>
        <dbReference type="PROSITE" id="PS50929"/>
    </source>
</evidence>
<evidence type="ECO:0000256" key="18">
    <source>
        <dbReference type="SAM" id="Phobius"/>
    </source>
</evidence>
<dbReference type="InterPro" id="IPR027417">
    <property type="entry name" value="P-loop_NTPase"/>
</dbReference>
<dbReference type="Proteomes" id="UP001217089">
    <property type="component" value="Unassembled WGS sequence"/>
</dbReference>
<evidence type="ECO:0000313" key="22">
    <source>
        <dbReference type="Proteomes" id="UP001217089"/>
    </source>
</evidence>
<keyword evidence="6" id="KW-0547">Nucleotide-binding</keyword>
<feature type="transmembrane region" description="Helical" evidence="18">
    <location>
        <begin position="241"/>
        <end position="263"/>
    </location>
</feature>
<keyword evidence="9" id="KW-0809">Transit peptide</keyword>
<dbReference type="InterPro" id="IPR011527">
    <property type="entry name" value="ABC1_TM_dom"/>
</dbReference>
<dbReference type="PROSITE" id="PS50893">
    <property type="entry name" value="ABC_TRANSPORTER_2"/>
    <property type="match status" value="1"/>
</dbReference>
<evidence type="ECO:0000256" key="7">
    <source>
        <dbReference type="ARBA" id="ARBA00022792"/>
    </source>
</evidence>
<dbReference type="Pfam" id="PF00664">
    <property type="entry name" value="ABC_membrane"/>
    <property type="match status" value="1"/>
</dbReference>
<feature type="domain" description="ABC transporter" evidence="19">
    <location>
        <begin position="325"/>
        <end position="537"/>
    </location>
</feature>
<evidence type="ECO:0000259" key="19">
    <source>
        <dbReference type="PROSITE" id="PS50893"/>
    </source>
</evidence>
<dbReference type="EMBL" id="JARBDR010000921">
    <property type="protein sequence ID" value="KAJ8299428.1"/>
    <property type="molecule type" value="Genomic_DNA"/>
</dbReference>
<dbReference type="Pfam" id="PF00005">
    <property type="entry name" value="ABC_tran"/>
    <property type="match status" value="1"/>
</dbReference>
<keyword evidence="11 18" id="KW-1133">Transmembrane helix</keyword>
<evidence type="ECO:0000256" key="4">
    <source>
        <dbReference type="ARBA" id="ARBA00022538"/>
    </source>
</evidence>
<dbReference type="SUPFAM" id="SSF90123">
    <property type="entry name" value="ABC transporter transmembrane region"/>
    <property type="match status" value="1"/>
</dbReference>
<keyword evidence="7" id="KW-0999">Mitochondrion inner membrane</keyword>
<keyword evidence="4" id="KW-0633">Potassium transport</keyword>
<dbReference type="PROSITE" id="PS50929">
    <property type="entry name" value="ABC_TM1F"/>
    <property type="match status" value="1"/>
</dbReference>